<dbReference type="InterPro" id="IPR015422">
    <property type="entry name" value="PyrdxlP-dep_Trfase_small"/>
</dbReference>
<evidence type="ECO:0000313" key="6">
    <source>
        <dbReference type="Proteomes" id="UP000197418"/>
    </source>
</evidence>
<dbReference type="PROSITE" id="PS00600">
    <property type="entry name" value="AA_TRANSFER_CLASS_3"/>
    <property type="match status" value="1"/>
</dbReference>
<dbReference type="EMBL" id="CP015102">
    <property type="protein sequence ID" value="ASJ06268.1"/>
    <property type="molecule type" value="Genomic_DNA"/>
</dbReference>
<dbReference type="Proteomes" id="UP000197418">
    <property type="component" value="Chromosome"/>
</dbReference>
<dbReference type="AlphaFoldDB" id="A0A218P667"/>
<protein>
    <submittedName>
        <fullName evidence="5">4-aminobutyrate aminotransferase</fullName>
    </submittedName>
</protein>
<keyword evidence="5" id="KW-0032">Aminotransferase</keyword>
<keyword evidence="5" id="KW-0808">Transferase</keyword>
<evidence type="ECO:0000313" key="5">
    <source>
        <dbReference type="EMBL" id="ASJ06268.1"/>
    </source>
</evidence>
<dbReference type="CDD" id="cd00610">
    <property type="entry name" value="OAT_like"/>
    <property type="match status" value="1"/>
</dbReference>
<accession>A0A218P667</accession>
<evidence type="ECO:0000256" key="1">
    <source>
        <dbReference type="ARBA" id="ARBA00001933"/>
    </source>
</evidence>
<proteinExistence type="inferred from homology"/>
<sequence>MTSEYPKIVVKPPGPKARKMIEREKRVVSSGLGVKLFPVVPERGYGALIEDVDGNVFIDFLAGAAAASTGYAHPRLVKEVQEQVAKIQHSMIGYTYSKRAIEVAEILAERAPVDSPKILFGLSGSDALDLTMKVARFATRKPWIVAFIGAYHGQTYGATSIAAFQSSQKRGFSPLVPNVVWVPYPNPYRNVWGIDGYEEPDELINHFLDYMESYIFAHVVPPDETAVLIAEPIQGDAGIVVPPENFFVELKKLLDEHGILLAMDEVQTGIGRTGRWFASEWFGVRPDLVAFGKGVASGMGMSGVIGRGELMEMTSGSALLTPAANPVISAAAYATLRIIEEEDLLGNALRVGEFIQKRLREMQEEYEVIGDVRGKGLMIGAEIVKPDGKPDPELTGKICWRAFELGLILPSYGMFGNVIRITPPLVITEELAEKGVEIMETALKDALAGRVTHRTVTWH</sequence>
<dbReference type="PANTHER" id="PTHR11986:SF58">
    <property type="entry name" value="LEUCINE_METHIONINE RACEMASE"/>
    <property type="match status" value="1"/>
</dbReference>
<dbReference type="GO" id="GO:0008483">
    <property type="term" value="F:transaminase activity"/>
    <property type="evidence" value="ECO:0007669"/>
    <property type="project" value="UniProtKB-KW"/>
</dbReference>
<dbReference type="InterPro" id="IPR015424">
    <property type="entry name" value="PyrdxlP-dep_Trfase"/>
</dbReference>
<reference evidence="5 6" key="1">
    <citation type="submission" date="2016-04" db="EMBL/GenBank/DDBJ databases">
        <title>Complete genome sequence of Thermococcus pacificus type strain P4.</title>
        <authorList>
            <person name="Oger P.M."/>
        </authorList>
    </citation>
    <scope>NUCLEOTIDE SEQUENCE [LARGE SCALE GENOMIC DNA]</scope>
    <source>
        <strain evidence="5 6">P-4</strain>
    </source>
</reference>
<dbReference type="GO" id="GO:0042802">
    <property type="term" value="F:identical protein binding"/>
    <property type="evidence" value="ECO:0007669"/>
    <property type="project" value="TreeGrafter"/>
</dbReference>
<dbReference type="PIRSF" id="PIRSF000521">
    <property type="entry name" value="Transaminase_4ab_Lys_Orn"/>
    <property type="match status" value="1"/>
</dbReference>
<evidence type="ECO:0000256" key="3">
    <source>
        <dbReference type="ARBA" id="ARBA00022898"/>
    </source>
</evidence>
<evidence type="ECO:0000256" key="4">
    <source>
        <dbReference type="RuleBase" id="RU003560"/>
    </source>
</evidence>
<keyword evidence="3 4" id="KW-0663">Pyridoxal phosphate</keyword>
<comment type="similarity">
    <text evidence="2 4">Belongs to the class-III pyridoxal-phosphate-dependent aminotransferase family.</text>
</comment>
<dbReference type="Gene3D" id="3.90.1150.10">
    <property type="entry name" value="Aspartate Aminotransferase, domain 1"/>
    <property type="match status" value="1"/>
</dbReference>
<dbReference type="PANTHER" id="PTHR11986">
    <property type="entry name" value="AMINOTRANSFERASE CLASS III"/>
    <property type="match status" value="1"/>
</dbReference>
<organism evidence="5 6">
    <name type="scientific">Thermococcus pacificus</name>
    <dbReference type="NCBI Taxonomy" id="71998"/>
    <lineage>
        <taxon>Archaea</taxon>
        <taxon>Methanobacteriati</taxon>
        <taxon>Methanobacteriota</taxon>
        <taxon>Thermococci</taxon>
        <taxon>Thermococcales</taxon>
        <taxon>Thermococcaceae</taxon>
        <taxon>Thermococcus</taxon>
    </lineage>
</organism>
<dbReference type="SUPFAM" id="SSF53383">
    <property type="entry name" value="PLP-dependent transferases"/>
    <property type="match status" value="1"/>
</dbReference>
<dbReference type="GeneID" id="33315095"/>
<keyword evidence="6" id="KW-1185">Reference proteome</keyword>
<dbReference type="NCBIfam" id="NF004171">
    <property type="entry name" value="PRK05639.1"/>
    <property type="match status" value="1"/>
</dbReference>
<name>A0A218P667_9EURY</name>
<dbReference type="InterPro" id="IPR015421">
    <property type="entry name" value="PyrdxlP-dep_Trfase_major"/>
</dbReference>
<dbReference type="OrthoDB" id="6534at2157"/>
<dbReference type="InterPro" id="IPR049704">
    <property type="entry name" value="Aminotrans_3_PPA_site"/>
</dbReference>
<dbReference type="RefSeq" id="WP_088853530.1">
    <property type="nucleotide sequence ID" value="NZ_CP015102.1"/>
</dbReference>
<dbReference type="InterPro" id="IPR050103">
    <property type="entry name" value="Class-III_PLP-dep_AT"/>
</dbReference>
<dbReference type="GO" id="GO:0030170">
    <property type="term" value="F:pyridoxal phosphate binding"/>
    <property type="evidence" value="ECO:0007669"/>
    <property type="project" value="InterPro"/>
</dbReference>
<comment type="cofactor">
    <cofactor evidence="1">
        <name>pyridoxal 5'-phosphate</name>
        <dbReference type="ChEBI" id="CHEBI:597326"/>
    </cofactor>
</comment>
<dbReference type="Gene3D" id="3.40.640.10">
    <property type="entry name" value="Type I PLP-dependent aspartate aminotransferase-like (Major domain)"/>
    <property type="match status" value="1"/>
</dbReference>
<dbReference type="InterPro" id="IPR005814">
    <property type="entry name" value="Aminotrans_3"/>
</dbReference>
<dbReference type="Pfam" id="PF00202">
    <property type="entry name" value="Aminotran_3"/>
    <property type="match status" value="1"/>
</dbReference>
<dbReference type="KEGG" id="tpaf:A3L08_02450"/>
<gene>
    <name evidence="5" type="ORF">A3L08_02450</name>
</gene>
<evidence type="ECO:0000256" key="2">
    <source>
        <dbReference type="ARBA" id="ARBA00008954"/>
    </source>
</evidence>